<protein>
    <submittedName>
        <fullName evidence="1">Uncharacterized protein</fullName>
    </submittedName>
</protein>
<accession>D6U8T2</accession>
<keyword evidence="2" id="KW-1185">Reference proteome</keyword>
<gene>
    <name evidence="1" type="ORF">Krac_0120</name>
</gene>
<evidence type="ECO:0000313" key="1">
    <source>
        <dbReference type="EMBL" id="EFH79642.1"/>
    </source>
</evidence>
<evidence type="ECO:0000313" key="2">
    <source>
        <dbReference type="Proteomes" id="UP000004508"/>
    </source>
</evidence>
<sequence length="69" mass="7932">MSSSQEQPQPEQGSLFDLETCPQCKRETANLQRVGLPNGHTALCCQKCLPVVRKERTRMRAKLYRNLTR</sequence>
<reference evidence="1 2" key="1">
    <citation type="journal article" date="2011" name="Stand. Genomic Sci.">
        <title>Non-contiguous finished genome sequence and contextual data of the filamentous soil bacterium Ktedonobacter racemifer type strain (SOSP1-21).</title>
        <authorList>
            <person name="Chang Y.J."/>
            <person name="Land M."/>
            <person name="Hauser L."/>
            <person name="Chertkov O."/>
            <person name="Del Rio T.G."/>
            <person name="Nolan M."/>
            <person name="Copeland A."/>
            <person name="Tice H."/>
            <person name="Cheng J.F."/>
            <person name="Lucas S."/>
            <person name="Han C."/>
            <person name="Goodwin L."/>
            <person name="Pitluck S."/>
            <person name="Ivanova N."/>
            <person name="Ovchinikova G."/>
            <person name="Pati A."/>
            <person name="Chen A."/>
            <person name="Palaniappan K."/>
            <person name="Mavromatis K."/>
            <person name="Liolios K."/>
            <person name="Brettin T."/>
            <person name="Fiebig A."/>
            <person name="Rohde M."/>
            <person name="Abt B."/>
            <person name="Goker M."/>
            <person name="Detter J.C."/>
            <person name="Woyke T."/>
            <person name="Bristow J."/>
            <person name="Eisen J.A."/>
            <person name="Markowitz V."/>
            <person name="Hugenholtz P."/>
            <person name="Kyrpides N.C."/>
            <person name="Klenk H.P."/>
            <person name="Lapidus A."/>
        </authorList>
    </citation>
    <scope>NUCLEOTIDE SEQUENCE [LARGE SCALE GENOMIC DNA]</scope>
    <source>
        <strain evidence="2">DSM 44963</strain>
    </source>
</reference>
<organism evidence="1 2">
    <name type="scientific">Ktedonobacter racemifer DSM 44963</name>
    <dbReference type="NCBI Taxonomy" id="485913"/>
    <lineage>
        <taxon>Bacteria</taxon>
        <taxon>Bacillati</taxon>
        <taxon>Chloroflexota</taxon>
        <taxon>Ktedonobacteria</taxon>
        <taxon>Ktedonobacterales</taxon>
        <taxon>Ktedonobacteraceae</taxon>
        <taxon>Ktedonobacter</taxon>
    </lineage>
</organism>
<dbReference type="STRING" id="485913.Krac_0120"/>
<comment type="caution">
    <text evidence="1">The sequence shown here is derived from an EMBL/GenBank/DDBJ whole genome shotgun (WGS) entry which is preliminary data.</text>
</comment>
<proteinExistence type="predicted"/>
<dbReference type="RefSeq" id="WP_007923625.1">
    <property type="nucleotide sequence ID" value="NZ_ADVG01000006.1"/>
</dbReference>
<name>D6U8T2_KTERA</name>
<dbReference type="EMBL" id="ADVG01000006">
    <property type="protein sequence ID" value="EFH79642.1"/>
    <property type="molecule type" value="Genomic_DNA"/>
</dbReference>
<dbReference type="InParanoid" id="D6U8T2"/>
<dbReference type="AlphaFoldDB" id="D6U8T2"/>
<dbReference type="Proteomes" id="UP000004508">
    <property type="component" value="Unassembled WGS sequence"/>
</dbReference>